<keyword evidence="1" id="KW-0479">Metal-binding</keyword>
<organism evidence="10 11">
    <name type="scientific">Aulographum hederae CBS 113979</name>
    <dbReference type="NCBI Taxonomy" id="1176131"/>
    <lineage>
        <taxon>Eukaryota</taxon>
        <taxon>Fungi</taxon>
        <taxon>Dikarya</taxon>
        <taxon>Ascomycota</taxon>
        <taxon>Pezizomycotina</taxon>
        <taxon>Dothideomycetes</taxon>
        <taxon>Pleosporomycetidae</taxon>
        <taxon>Aulographales</taxon>
        <taxon>Aulographaceae</taxon>
    </lineage>
</organism>
<evidence type="ECO:0000256" key="6">
    <source>
        <dbReference type="PROSITE-ProRule" id="PRU00042"/>
    </source>
</evidence>
<evidence type="ECO:0000256" key="2">
    <source>
        <dbReference type="ARBA" id="ARBA00022833"/>
    </source>
</evidence>
<dbReference type="Proteomes" id="UP000800041">
    <property type="component" value="Unassembled WGS sequence"/>
</dbReference>
<keyword evidence="11" id="KW-1185">Reference proteome</keyword>
<feature type="domain" description="Zn(2)-C6 fungal-type" evidence="8">
    <location>
        <begin position="77"/>
        <end position="105"/>
    </location>
</feature>
<dbReference type="PANTHER" id="PTHR47660">
    <property type="entry name" value="TRANSCRIPTION FACTOR WITH C2H2 AND ZN(2)-CYS(6) DNA BINDING DOMAIN (EUROFUNG)-RELATED-RELATED"/>
    <property type="match status" value="1"/>
</dbReference>
<feature type="compositionally biased region" description="Polar residues" evidence="7">
    <location>
        <begin position="185"/>
        <end position="195"/>
    </location>
</feature>
<dbReference type="InterPro" id="IPR036864">
    <property type="entry name" value="Zn2-C6_fun-type_DNA-bd_sf"/>
</dbReference>
<feature type="compositionally biased region" description="Low complexity" evidence="7">
    <location>
        <begin position="229"/>
        <end position="253"/>
    </location>
</feature>
<evidence type="ECO:0000256" key="3">
    <source>
        <dbReference type="ARBA" id="ARBA00023015"/>
    </source>
</evidence>
<dbReference type="PROSITE" id="PS00028">
    <property type="entry name" value="ZINC_FINGER_C2H2_1"/>
    <property type="match status" value="2"/>
</dbReference>
<dbReference type="Pfam" id="PF00096">
    <property type="entry name" value="zf-C2H2"/>
    <property type="match status" value="2"/>
</dbReference>
<dbReference type="PRINTS" id="PR00755">
    <property type="entry name" value="AFLATOXINBRP"/>
</dbReference>
<dbReference type="Gene3D" id="3.30.160.60">
    <property type="entry name" value="Classic Zinc Finger"/>
    <property type="match status" value="2"/>
</dbReference>
<evidence type="ECO:0000256" key="1">
    <source>
        <dbReference type="ARBA" id="ARBA00022723"/>
    </source>
</evidence>
<accession>A0A6G1HHA8</accession>
<dbReference type="InterPro" id="IPR001138">
    <property type="entry name" value="Zn2Cys6_DnaBD"/>
</dbReference>
<dbReference type="InterPro" id="IPR036236">
    <property type="entry name" value="Znf_C2H2_sf"/>
</dbReference>
<dbReference type="PROSITE" id="PS50048">
    <property type="entry name" value="ZN2_CY6_FUNGAL_2"/>
    <property type="match status" value="1"/>
</dbReference>
<gene>
    <name evidence="10" type="ORF">K402DRAFT_416076</name>
</gene>
<feature type="domain" description="C2H2-type" evidence="9">
    <location>
        <begin position="31"/>
        <end position="59"/>
    </location>
</feature>
<proteinExistence type="predicted"/>
<dbReference type="PROSITE" id="PS50157">
    <property type="entry name" value="ZINC_FINGER_C2H2_2"/>
    <property type="match status" value="2"/>
</dbReference>
<sequence length="365" mass="39486">MTVFCTYCGQKFSRAEHLDRHVLTHTNLKPFKCSTCHFSFKRRDLLQRHYTLIHKQQTESTSIYQQKEAEGQRRPIACTLCAKAKTKCDKAIPSCSRCTSKGLICEPRLTNRQREAVYQEAMDELNHHHRSDGTIERHSQIAHRNQHGVPEFPQQQQQSQKSATWPIPTSASSFLSPSTASYAGSLQHGLSSDSSIPIPAPHPRTFRHASGAASGSFDSLPLPADLTRTSTSPTMHSPAPSSTTTSTTWSSSTTMTEPFVDFSTSSSLGSGNEFIVASMSLDVDPIFPTFTATTTATGADQVVYASGLGLSWSSDAAGLELGFGEVGMGMGLEGSWGSWGSWGGGGVHDAVMSDFWVGDDGNGIV</sequence>
<protein>
    <recommendedName>
        <fullName evidence="12">Zn(2)-C6 fungal-type domain-containing protein</fullName>
    </recommendedName>
</protein>
<dbReference type="PANTHER" id="PTHR47660:SF2">
    <property type="entry name" value="TRANSCRIPTION FACTOR WITH C2H2 AND ZN(2)-CYS(6) DNA BINDING DOMAIN (EUROFUNG)"/>
    <property type="match status" value="1"/>
</dbReference>
<keyword evidence="4" id="KW-0804">Transcription</keyword>
<evidence type="ECO:0000256" key="4">
    <source>
        <dbReference type="ARBA" id="ARBA00023163"/>
    </source>
</evidence>
<evidence type="ECO:0000256" key="5">
    <source>
        <dbReference type="ARBA" id="ARBA00023242"/>
    </source>
</evidence>
<dbReference type="GO" id="GO:0008270">
    <property type="term" value="F:zinc ion binding"/>
    <property type="evidence" value="ECO:0007669"/>
    <property type="project" value="UniProtKB-KW"/>
</dbReference>
<feature type="domain" description="C2H2-type" evidence="9">
    <location>
        <begin position="3"/>
        <end position="30"/>
    </location>
</feature>
<dbReference type="Pfam" id="PF00172">
    <property type="entry name" value="Zn_clus"/>
    <property type="match status" value="1"/>
</dbReference>
<evidence type="ECO:0000313" key="11">
    <source>
        <dbReference type="Proteomes" id="UP000800041"/>
    </source>
</evidence>
<dbReference type="Gene3D" id="4.10.240.10">
    <property type="entry name" value="Zn(2)-C6 fungal-type DNA-binding domain"/>
    <property type="match status" value="1"/>
</dbReference>
<evidence type="ECO:0000256" key="7">
    <source>
        <dbReference type="SAM" id="MobiDB-lite"/>
    </source>
</evidence>
<feature type="region of interest" description="Disordered" evidence="7">
    <location>
        <begin position="185"/>
        <end position="253"/>
    </location>
</feature>
<keyword evidence="2" id="KW-0862">Zinc</keyword>
<dbReference type="SUPFAM" id="SSF57667">
    <property type="entry name" value="beta-beta-alpha zinc fingers"/>
    <property type="match status" value="1"/>
</dbReference>
<dbReference type="SMART" id="SM00066">
    <property type="entry name" value="GAL4"/>
    <property type="match status" value="1"/>
</dbReference>
<keyword evidence="3" id="KW-0805">Transcription regulation</keyword>
<dbReference type="InterPro" id="IPR013087">
    <property type="entry name" value="Znf_C2H2_type"/>
</dbReference>
<dbReference type="AlphaFoldDB" id="A0A6G1HHA8"/>
<evidence type="ECO:0000313" key="10">
    <source>
        <dbReference type="EMBL" id="KAF1992410.1"/>
    </source>
</evidence>
<dbReference type="EMBL" id="ML977137">
    <property type="protein sequence ID" value="KAF1992410.1"/>
    <property type="molecule type" value="Genomic_DNA"/>
</dbReference>
<keyword evidence="6" id="KW-0863">Zinc-finger</keyword>
<keyword evidence="5" id="KW-0539">Nucleus</keyword>
<dbReference type="SMART" id="SM00355">
    <property type="entry name" value="ZnF_C2H2"/>
    <property type="match status" value="2"/>
</dbReference>
<dbReference type="GO" id="GO:0000981">
    <property type="term" value="F:DNA-binding transcription factor activity, RNA polymerase II-specific"/>
    <property type="evidence" value="ECO:0007669"/>
    <property type="project" value="InterPro"/>
</dbReference>
<evidence type="ECO:0000259" key="9">
    <source>
        <dbReference type="PROSITE" id="PS50157"/>
    </source>
</evidence>
<dbReference type="OrthoDB" id="40579at2759"/>
<dbReference type="PROSITE" id="PS00463">
    <property type="entry name" value="ZN2_CY6_FUNGAL_1"/>
    <property type="match status" value="1"/>
</dbReference>
<feature type="region of interest" description="Disordered" evidence="7">
    <location>
        <begin position="149"/>
        <end position="170"/>
    </location>
</feature>
<reference evidence="10" key="1">
    <citation type="journal article" date="2020" name="Stud. Mycol.">
        <title>101 Dothideomycetes genomes: a test case for predicting lifestyles and emergence of pathogens.</title>
        <authorList>
            <person name="Haridas S."/>
            <person name="Albert R."/>
            <person name="Binder M."/>
            <person name="Bloem J."/>
            <person name="Labutti K."/>
            <person name="Salamov A."/>
            <person name="Andreopoulos B."/>
            <person name="Baker S."/>
            <person name="Barry K."/>
            <person name="Bills G."/>
            <person name="Bluhm B."/>
            <person name="Cannon C."/>
            <person name="Castanera R."/>
            <person name="Culley D."/>
            <person name="Daum C."/>
            <person name="Ezra D."/>
            <person name="Gonzalez J."/>
            <person name="Henrissat B."/>
            <person name="Kuo A."/>
            <person name="Liang C."/>
            <person name="Lipzen A."/>
            <person name="Lutzoni F."/>
            <person name="Magnuson J."/>
            <person name="Mondo S."/>
            <person name="Nolan M."/>
            <person name="Ohm R."/>
            <person name="Pangilinan J."/>
            <person name="Park H.-J."/>
            <person name="Ramirez L."/>
            <person name="Alfaro M."/>
            <person name="Sun H."/>
            <person name="Tritt A."/>
            <person name="Yoshinaga Y."/>
            <person name="Zwiers L.-H."/>
            <person name="Turgeon B."/>
            <person name="Goodwin S."/>
            <person name="Spatafora J."/>
            <person name="Crous P."/>
            <person name="Grigoriev I."/>
        </authorList>
    </citation>
    <scope>NUCLEOTIDE SEQUENCE</scope>
    <source>
        <strain evidence="10">CBS 113979</strain>
    </source>
</reference>
<name>A0A6G1HHA8_9PEZI</name>
<dbReference type="CDD" id="cd00067">
    <property type="entry name" value="GAL4"/>
    <property type="match status" value="1"/>
</dbReference>
<evidence type="ECO:0000259" key="8">
    <source>
        <dbReference type="PROSITE" id="PS50048"/>
    </source>
</evidence>
<dbReference type="SUPFAM" id="SSF57701">
    <property type="entry name" value="Zn2/Cys6 DNA-binding domain"/>
    <property type="match status" value="1"/>
</dbReference>
<evidence type="ECO:0008006" key="12">
    <source>
        <dbReference type="Google" id="ProtNLM"/>
    </source>
</evidence>